<dbReference type="GeneID" id="70291083"/>
<evidence type="ECO:0000313" key="2">
    <source>
        <dbReference type="EMBL" id="KAG9256864.1"/>
    </source>
</evidence>
<protein>
    <recommendedName>
        <fullName evidence="4">Secreted protein</fullName>
    </recommendedName>
</protein>
<organism evidence="2 3">
    <name type="scientific">Emericellopsis atlantica</name>
    <dbReference type="NCBI Taxonomy" id="2614577"/>
    <lineage>
        <taxon>Eukaryota</taxon>
        <taxon>Fungi</taxon>
        <taxon>Dikarya</taxon>
        <taxon>Ascomycota</taxon>
        <taxon>Pezizomycotina</taxon>
        <taxon>Sordariomycetes</taxon>
        <taxon>Hypocreomycetidae</taxon>
        <taxon>Hypocreales</taxon>
        <taxon>Bionectriaceae</taxon>
        <taxon>Emericellopsis</taxon>
    </lineage>
</organism>
<evidence type="ECO:0000313" key="3">
    <source>
        <dbReference type="Proteomes" id="UP000887229"/>
    </source>
</evidence>
<comment type="caution">
    <text evidence="2">The sequence shown here is derived from an EMBL/GenBank/DDBJ whole genome shotgun (WGS) entry which is preliminary data.</text>
</comment>
<reference evidence="2" key="1">
    <citation type="journal article" date="2021" name="IMA Fungus">
        <title>Genomic characterization of three marine fungi, including Emericellopsis atlantica sp. nov. with signatures of a generalist lifestyle and marine biomass degradation.</title>
        <authorList>
            <person name="Hagestad O.C."/>
            <person name="Hou L."/>
            <person name="Andersen J.H."/>
            <person name="Hansen E.H."/>
            <person name="Altermark B."/>
            <person name="Li C."/>
            <person name="Kuhnert E."/>
            <person name="Cox R.J."/>
            <person name="Crous P.W."/>
            <person name="Spatafora J.W."/>
            <person name="Lail K."/>
            <person name="Amirebrahimi M."/>
            <person name="Lipzen A."/>
            <person name="Pangilinan J."/>
            <person name="Andreopoulos W."/>
            <person name="Hayes R.D."/>
            <person name="Ng V."/>
            <person name="Grigoriev I.V."/>
            <person name="Jackson S.A."/>
            <person name="Sutton T.D.S."/>
            <person name="Dobson A.D.W."/>
            <person name="Rama T."/>
        </authorList>
    </citation>
    <scope>NUCLEOTIDE SEQUENCE</scope>
    <source>
        <strain evidence="2">TS7</strain>
    </source>
</reference>
<accession>A0A9P7ZR95</accession>
<evidence type="ECO:0000256" key="1">
    <source>
        <dbReference type="SAM" id="SignalP"/>
    </source>
</evidence>
<sequence length="72" mass="7855">MPLPSLLHVAWRTWTLRWSADLSVISPTFAAPPNKDRDCNNKVLHICPRGPSALRPGVQLASVATLRDPGGK</sequence>
<feature type="chain" id="PRO_5040370179" description="Secreted protein" evidence="1">
    <location>
        <begin position="31"/>
        <end position="72"/>
    </location>
</feature>
<gene>
    <name evidence="2" type="ORF">F5Z01DRAFT_491330</name>
</gene>
<keyword evidence="1" id="KW-0732">Signal</keyword>
<dbReference type="AlphaFoldDB" id="A0A9P7ZR95"/>
<feature type="signal peptide" evidence="1">
    <location>
        <begin position="1"/>
        <end position="30"/>
    </location>
</feature>
<dbReference type="EMBL" id="MU251247">
    <property type="protein sequence ID" value="KAG9256864.1"/>
    <property type="molecule type" value="Genomic_DNA"/>
</dbReference>
<proteinExistence type="predicted"/>
<name>A0A9P7ZR95_9HYPO</name>
<dbReference type="RefSeq" id="XP_046120788.1">
    <property type="nucleotide sequence ID" value="XM_046260180.1"/>
</dbReference>
<evidence type="ECO:0008006" key="4">
    <source>
        <dbReference type="Google" id="ProtNLM"/>
    </source>
</evidence>
<dbReference type="Proteomes" id="UP000887229">
    <property type="component" value="Unassembled WGS sequence"/>
</dbReference>
<keyword evidence="3" id="KW-1185">Reference proteome</keyword>